<evidence type="ECO:0000256" key="5">
    <source>
        <dbReference type="ARBA" id="ARBA00022989"/>
    </source>
</evidence>
<evidence type="ECO:0000259" key="8">
    <source>
        <dbReference type="Pfam" id="PF12832"/>
    </source>
</evidence>
<evidence type="ECO:0000313" key="9">
    <source>
        <dbReference type="EMBL" id="QKG86022.1"/>
    </source>
</evidence>
<organism evidence="9 10">
    <name type="scientific">Kroppenstedtia pulmonis</name>
    <dbReference type="NCBI Taxonomy" id="1380685"/>
    <lineage>
        <taxon>Bacteria</taxon>
        <taxon>Bacillati</taxon>
        <taxon>Bacillota</taxon>
        <taxon>Bacilli</taxon>
        <taxon>Bacillales</taxon>
        <taxon>Thermoactinomycetaceae</taxon>
        <taxon>Kroppenstedtia</taxon>
    </lineage>
</organism>
<evidence type="ECO:0000256" key="1">
    <source>
        <dbReference type="ARBA" id="ARBA00004651"/>
    </source>
</evidence>
<feature type="transmembrane region" description="Helical" evidence="7">
    <location>
        <begin position="7"/>
        <end position="28"/>
    </location>
</feature>
<feature type="transmembrane region" description="Helical" evidence="7">
    <location>
        <begin position="94"/>
        <end position="117"/>
    </location>
</feature>
<keyword evidence="4 7" id="KW-0812">Transmembrane</keyword>
<feature type="transmembrane region" description="Helical" evidence="7">
    <location>
        <begin position="70"/>
        <end position="88"/>
    </location>
</feature>
<name>A0A7D3XSG8_9BACL</name>
<evidence type="ECO:0000313" key="10">
    <source>
        <dbReference type="Proteomes" id="UP000503088"/>
    </source>
</evidence>
<dbReference type="Pfam" id="PF12832">
    <property type="entry name" value="MFS_1_like"/>
    <property type="match status" value="1"/>
</dbReference>
<dbReference type="SUPFAM" id="SSF103473">
    <property type="entry name" value="MFS general substrate transporter"/>
    <property type="match status" value="1"/>
</dbReference>
<dbReference type="GO" id="GO:0015212">
    <property type="term" value="F:cytidine transmembrane transporter activity"/>
    <property type="evidence" value="ECO:0007669"/>
    <property type="project" value="TreeGrafter"/>
</dbReference>
<keyword evidence="2" id="KW-0813">Transport</keyword>
<dbReference type="InterPro" id="IPR024989">
    <property type="entry name" value="MFS_assoc_dom"/>
</dbReference>
<feature type="transmembrane region" description="Helical" evidence="7">
    <location>
        <begin position="220"/>
        <end position="242"/>
    </location>
</feature>
<feature type="transmembrane region" description="Helical" evidence="7">
    <location>
        <begin position="153"/>
        <end position="174"/>
    </location>
</feature>
<keyword evidence="6 7" id="KW-0472">Membrane</keyword>
<protein>
    <submittedName>
        <fullName evidence="9">MFS transporter</fullName>
    </submittedName>
</protein>
<dbReference type="Proteomes" id="UP000503088">
    <property type="component" value="Chromosome"/>
</dbReference>
<feature type="transmembrane region" description="Helical" evidence="7">
    <location>
        <begin position="323"/>
        <end position="347"/>
    </location>
</feature>
<evidence type="ECO:0000256" key="7">
    <source>
        <dbReference type="SAM" id="Phobius"/>
    </source>
</evidence>
<evidence type="ECO:0000256" key="6">
    <source>
        <dbReference type="ARBA" id="ARBA00023136"/>
    </source>
</evidence>
<dbReference type="PANTHER" id="PTHR23522:SF4">
    <property type="entry name" value="NUCLEOSIDE PERMEASE NUPG-RELATED"/>
    <property type="match status" value="1"/>
</dbReference>
<feature type="transmembrane region" description="Helical" evidence="7">
    <location>
        <begin position="288"/>
        <end position="311"/>
    </location>
</feature>
<dbReference type="GO" id="GO:0005886">
    <property type="term" value="C:plasma membrane"/>
    <property type="evidence" value="ECO:0007669"/>
    <property type="project" value="UniProtKB-SubCell"/>
</dbReference>
<feature type="domain" description="Major facilitator superfamily associated" evidence="8">
    <location>
        <begin position="10"/>
        <end position="358"/>
    </location>
</feature>
<proteinExistence type="predicted"/>
<reference evidence="9 10" key="1">
    <citation type="submission" date="2020-01" db="EMBL/GenBank/DDBJ databases">
        <authorList>
            <person name="Gulvik C.A."/>
            <person name="Batra D.G."/>
        </authorList>
    </citation>
    <scope>NUCLEOTIDE SEQUENCE [LARGE SCALE GENOMIC DNA]</scope>
    <source>
        <strain evidence="9 10">W9323</strain>
    </source>
</reference>
<dbReference type="PANTHER" id="PTHR23522">
    <property type="entry name" value="BLL5896 PROTEIN"/>
    <property type="match status" value="1"/>
</dbReference>
<dbReference type="EMBL" id="CP048104">
    <property type="protein sequence ID" value="QKG86022.1"/>
    <property type="molecule type" value="Genomic_DNA"/>
</dbReference>
<feature type="transmembrane region" description="Helical" evidence="7">
    <location>
        <begin position="40"/>
        <end position="58"/>
    </location>
</feature>
<keyword evidence="5 7" id="KW-1133">Transmembrane helix</keyword>
<dbReference type="InterPro" id="IPR036259">
    <property type="entry name" value="MFS_trans_sf"/>
</dbReference>
<feature type="transmembrane region" description="Helical" evidence="7">
    <location>
        <begin position="262"/>
        <end position="282"/>
    </location>
</feature>
<dbReference type="KEGG" id="kpul:GXN76_10635"/>
<sequence>MAPRIYFSLVFYLIFFGFGGFFSLLTVYFREEAQLSGTQIGTIMSIGPVVMVLAQPVWGMICDVTRRSKVVLVLTVSATGTWGLGYLFATDYVWMLVIAVALATFQAGIVPISDSLAMGYVHRQGGDYGNLRLWGAIGFASAAYLMGEASESVGLWVIFYVFALVMWLCAIISLKLPQEKVSFEVDFRSSLYRLIKIPQFPLFLIVTFLVYGPVQANNFYFGLLIQDLGGSLAGVGLGFLFAAGSEAPFMKIAGAWIRRQGLLSVIMMATVVGGLRWIFYFFEPSVFWVYVTTFTQGLSVGLFIPAALQYVQNIAPREVATTAIALYSAVGTGLGSWFFTLLGGLLIDWFNVFATYLFYGMMTLAGGLIILWIMRMETKGRITSALSR</sequence>
<keyword evidence="3" id="KW-1003">Cell membrane</keyword>
<evidence type="ECO:0000256" key="4">
    <source>
        <dbReference type="ARBA" id="ARBA00022692"/>
    </source>
</evidence>
<evidence type="ECO:0000256" key="3">
    <source>
        <dbReference type="ARBA" id="ARBA00022475"/>
    </source>
</evidence>
<feature type="transmembrane region" description="Helical" evidence="7">
    <location>
        <begin position="194"/>
        <end position="214"/>
    </location>
</feature>
<evidence type="ECO:0000256" key="2">
    <source>
        <dbReference type="ARBA" id="ARBA00022448"/>
    </source>
</evidence>
<accession>A0A7D3XSG8</accession>
<dbReference type="GO" id="GO:0015213">
    <property type="term" value="F:uridine transmembrane transporter activity"/>
    <property type="evidence" value="ECO:0007669"/>
    <property type="project" value="TreeGrafter"/>
</dbReference>
<feature type="transmembrane region" description="Helical" evidence="7">
    <location>
        <begin position="353"/>
        <end position="374"/>
    </location>
</feature>
<dbReference type="Gene3D" id="1.20.1250.20">
    <property type="entry name" value="MFS general substrate transporter like domains"/>
    <property type="match status" value="2"/>
</dbReference>
<keyword evidence="10" id="KW-1185">Reference proteome</keyword>
<gene>
    <name evidence="9" type="ORF">GXN76_10635</name>
</gene>
<dbReference type="AlphaFoldDB" id="A0A7D3XSG8"/>
<feature type="transmembrane region" description="Helical" evidence="7">
    <location>
        <begin position="129"/>
        <end position="147"/>
    </location>
</feature>
<comment type="subcellular location">
    <subcellularLocation>
        <location evidence="1">Cell membrane</location>
        <topology evidence="1">Multi-pass membrane protein</topology>
    </subcellularLocation>
</comment>